<gene>
    <name evidence="3" type="ORF">Val02_07840</name>
</gene>
<dbReference type="Pfam" id="PF03795">
    <property type="entry name" value="YCII"/>
    <property type="match status" value="1"/>
</dbReference>
<comment type="caution">
    <text evidence="3">The sequence shown here is derived from an EMBL/GenBank/DDBJ whole genome shotgun (WGS) entry which is preliminary data.</text>
</comment>
<evidence type="ECO:0000259" key="2">
    <source>
        <dbReference type="Pfam" id="PF03795"/>
    </source>
</evidence>
<dbReference type="Proteomes" id="UP000619260">
    <property type="component" value="Unassembled WGS sequence"/>
</dbReference>
<organism evidence="3 4">
    <name type="scientific">Virgisporangium aliadipatigenens</name>
    <dbReference type="NCBI Taxonomy" id="741659"/>
    <lineage>
        <taxon>Bacteria</taxon>
        <taxon>Bacillati</taxon>
        <taxon>Actinomycetota</taxon>
        <taxon>Actinomycetes</taxon>
        <taxon>Micromonosporales</taxon>
        <taxon>Micromonosporaceae</taxon>
        <taxon>Virgisporangium</taxon>
    </lineage>
</organism>
<evidence type="ECO:0000313" key="3">
    <source>
        <dbReference type="EMBL" id="GIJ43898.1"/>
    </source>
</evidence>
<feature type="domain" description="YCII-related" evidence="2">
    <location>
        <begin position="7"/>
        <end position="105"/>
    </location>
</feature>
<dbReference type="PANTHER" id="PTHR35174">
    <property type="entry name" value="BLL7171 PROTEIN-RELATED"/>
    <property type="match status" value="1"/>
</dbReference>
<dbReference type="AlphaFoldDB" id="A0A8J3YH61"/>
<proteinExistence type="inferred from homology"/>
<keyword evidence="4" id="KW-1185">Reference proteome</keyword>
<dbReference type="Gene3D" id="3.30.70.1060">
    <property type="entry name" value="Dimeric alpha+beta barrel"/>
    <property type="match status" value="1"/>
</dbReference>
<comment type="similarity">
    <text evidence="1">Belongs to the YciI family.</text>
</comment>
<accession>A0A8J3YH61</accession>
<dbReference type="InterPro" id="IPR005545">
    <property type="entry name" value="YCII"/>
</dbReference>
<evidence type="ECO:0000256" key="1">
    <source>
        <dbReference type="ARBA" id="ARBA00007689"/>
    </source>
</evidence>
<dbReference type="PANTHER" id="PTHR35174:SF3">
    <property type="entry name" value="BLL7171 PROTEIN"/>
    <property type="match status" value="1"/>
</dbReference>
<evidence type="ECO:0000313" key="4">
    <source>
        <dbReference type="Proteomes" id="UP000619260"/>
    </source>
</evidence>
<dbReference type="EMBL" id="BOPF01000002">
    <property type="protein sequence ID" value="GIJ43898.1"/>
    <property type="molecule type" value="Genomic_DNA"/>
</dbReference>
<protein>
    <recommendedName>
        <fullName evidence="2">YCII-related domain-containing protein</fullName>
    </recommendedName>
</protein>
<dbReference type="InterPro" id="IPR011008">
    <property type="entry name" value="Dimeric_a/b-barrel"/>
</dbReference>
<dbReference type="SUPFAM" id="SSF54909">
    <property type="entry name" value="Dimeric alpha+beta barrel"/>
    <property type="match status" value="1"/>
</dbReference>
<dbReference type="RefSeq" id="WP_239152113.1">
    <property type="nucleotide sequence ID" value="NZ_BOPF01000002.1"/>
</dbReference>
<name>A0A8J3YH61_9ACTN</name>
<reference evidence="3" key="1">
    <citation type="submission" date="2021-01" db="EMBL/GenBank/DDBJ databases">
        <title>Whole genome shotgun sequence of Virgisporangium aliadipatigenens NBRC 105644.</title>
        <authorList>
            <person name="Komaki H."/>
            <person name="Tamura T."/>
        </authorList>
    </citation>
    <scope>NUCLEOTIDE SEQUENCE</scope>
    <source>
        <strain evidence="3">NBRC 105644</strain>
    </source>
</reference>
<sequence>MEMTQYLLAVYQPDGEPPPPEFLEPIMEAVGKVEQECKDSGAWVFSGGLTGAESATVVRVQDGRELLTDGPFAEGKEHLGGFTIVDVPDLDAALVWGKKFAAATGLPLEVRAFRW</sequence>